<evidence type="ECO:0000313" key="4">
    <source>
        <dbReference type="Proteomes" id="UP001221686"/>
    </source>
</evidence>
<accession>A0ABT5E8J6</accession>
<evidence type="ECO:0000256" key="1">
    <source>
        <dbReference type="SAM" id="MobiDB-lite"/>
    </source>
</evidence>
<organism evidence="3 4">
    <name type="scientific">Nannocystis bainbridge</name>
    <dbReference type="NCBI Taxonomy" id="2995303"/>
    <lineage>
        <taxon>Bacteria</taxon>
        <taxon>Pseudomonadati</taxon>
        <taxon>Myxococcota</taxon>
        <taxon>Polyangia</taxon>
        <taxon>Nannocystales</taxon>
        <taxon>Nannocystaceae</taxon>
        <taxon>Nannocystis</taxon>
    </lineage>
</organism>
<dbReference type="Pfam" id="PF13174">
    <property type="entry name" value="TPR_6"/>
    <property type="match status" value="1"/>
</dbReference>
<name>A0ABT5E8J6_9BACT</name>
<dbReference type="RefSeq" id="WP_272090690.1">
    <property type="nucleotide sequence ID" value="NZ_JAQNDL010000003.1"/>
</dbReference>
<comment type="caution">
    <text evidence="3">The sequence shown here is derived from an EMBL/GenBank/DDBJ whole genome shotgun (WGS) entry which is preliminary data.</text>
</comment>
<dbReference type="InterPro" id="IPR011990">
    <property type="entry name" value="TPR-like_helical_dom_sf"/>
</dbReference>
<dbReference type="Proteomes" id="UP001221686">
    <property type="component" value="Unassembled WGS sequence"/>
</dbReference>
<evidence type="ECO:0000256" key="2">
    <source>
        <dbReference type="SAM" id="SignalP"/>
    </source>
</evidence>
<proteinExistence type="predicted"/>
<feature type="chain" id="PRO_5046271711" description="Tetratricopeptide repeat protein" evidence="2">
    <location>
        <begin position="21"/>
        <end position="531"/>
    </location>
</feature>
<feature type="signal peptide" evidence="2">
    <location>
        <begin position="1"/>
        <end position="20"/>
    </location>
</feature>
<gene>
    <name evidence="3" type="ORF">POL25_35115</name>
</gene>
<dbReference type="SUPFAM" id="SSF48452">
    <property type="entry name" value="TPR-like"/>
    <property type="match status" value="1"/>
</dbReference>
<dbReference type="InterPro" id="IPR019734">
    <property type="entry name" value="TPR_rpt"/>
</dbReference>
<reference evidence="3 4" key="1">
    <citation type="submission" date="2022-11" db="EMBL/GenBank/DDBJ databases">
        <title>Minimal conservation of predation-associated metabolite biosynthetic gene clusters underscores biosynthetic potential of Myxococcota including descriptions for ten novel species: Archangium lansinium sp. nov., Myxococcus landrumus sp. nov., Nannocystis bai.</title>
        <authorList>
            <person name="Ahearne A."/>
            <person name="Stevens C."/>
            <person name="Dowd S."/>
        </authorList>
    </citation>
    <scope>NUCLEOTIDE SEQUENCE [LARGE SCALE GENOMIC DNA]</scope>
    <source>
        <strain evidence="3 4">BB15-2</strain>
    </source>
</reference>
<evidence type="ECO:0008006" key="5">
    <source>
        <dbReference type="Google" id="ProtNLM"/>
    </source>
</evidence>
<keyword evidence="2" id="KW-0732">Signal</keyword>
<protein>
    <recommendedName>
        <fullName evidence="5">Tetratricopeptide repeat protein</fullName>
    </recommendedName>
</protein>
<dbReference type="EMBL" id="JAQNDL010000003">
    <property type="protein sequence ID" value="MDC0722186.1"/>
    <property type="molecule type" value="Genomic_DNA"/>
</dbReference>
<sequence>MARRWSSWLRCLGVGVGVLAAMAPGEPLSPTDAQILQDGVATAQTGDPARGRACAEQLEQLAARLGDRHERAAEALEYAARCHEAAGEYDAMVATRERLIEKFPGLPVARVALLALVRHLRATLAFERAAAAMERFAERYPGEAEASELLQEAGLLRAQLGQDARALALFEKVEKLYGAKDPLRSAIVHWARADLLPKTLPDDQARQKHALDYLTRHGSKGGPGRRIVAEVTYAAIEWRRSCKQQGGLMDLCVTSKPAPIDTPKRGKPPTLTCAGPAAQAVTVHPRDRKLAESAQRRLQQVVELGQALPPVEDPWLRLKVGEALDLAELLIADRELEAALTVRPPADMNFTVEEILQYSADPRDRKKYAEQRRKNEDSRRRFLDYWGKAREQANDLTRRYEKVAQLRRSARGGFAAAARVAVVAQAQVDTLLAAEVPRGLGSEQAIKAYCGALRDYTRPDEDLATQALAYCFDKAVVFAYSDASVEFCASELERRLPRRYPPQRELFGWLAPPPPEPWSAPVQVEPPLDIE</sequence>
<evidence type="ECO:0000313" key="3">
    <source>
        <dbReference type="EMBL" id="MDC0722186.1"/>
    </source>
</evidence>
<dbReference type="Gene3D" id="1.25.40.10">
    <property type="entry name" value="Tetratricopeptide repeat domain"/>
    <property type="match status" value="1"/>
</dbReference>
<keyword evidence="4" id="KW-1185">Reference proteome</keyword>
<feature type="region of interest" description="Disordered" evidence="1">
    <location>
        <begin position="511"/>
        <end position="531"/>
    </location>
</feature>